<feature type="transmembrane region" description="Helical" evidence="7">
    <location>
        <begin position="126"/>
        <end position="149"/>
    </location>
</feature>
<feature type="transmembrane region" description="Helical" evidence="7">
    <location>
        <begin position="211"/>
        <end position="232"/>
    </location>
</feature>
<dbReference type="InterPro" id="IPR036259">
    <property type="entry name" value="MFS_trans_sf"/>
</dbReference>
<feature type="transmembrane region" description="Helical" evidence="7">
    <location>
        <begin position="277"/>
        <end position="296"/>
    </location>
</feature>
<feature type="transmembrane region" description="Helical" evidence="7">
    <location>
        <begin position="244"/>
        <end position="265"/>
    </location>
</feature>
<evidence type="ECO:0000313" key="9">
    <source>
        <dbReference type="EMBL" id="PZG22417.1"/>
    </source>
</evidence>
<accession>A0A2W2FKS6</accession>
<keyword evidence="10" id="KW-1185">Reference proteome</keyword>
<feature type="region of interest" description="Disordered" evidence="6">
    <location>
        <begin position="404"/>
        <end position="457"/>
    </location>
</feature>
<reference evidence="9 10" key="1">
    <citation type="submission" date="2018-01" db="EMBL/GenBank/DDBJ databases">
        <title>Draft genome sequence of Jishengella sp. NA12.</title>
        <authorList>
            <person name="Sahin N."/>
            <person name="Ay H."/>
            <person name="Saygin H."/>
        </authorList>
    </citation>
    <scope>NUCLEOTIDE SEQUENCE [LARGE SCALE GENOMIC DNA]</scope>
    <source>
        <strain evidence="9 10">NA12</strain>
    </source>
</reference>
<evidence type="ECO:0000256" key="1">
    <source>
        <dbReference type="ARBA" id="ARBA00004651"/>
    </source>
</evidence>
<feature type="transmembrane region" description="Helical" evidence="7">
    <location>
        <begin position="38"/>
        <end position="61"/>
    </location>
</feature>
<gene>
    <name evidence="9" type="ORF">C1I95_05325</name>
</gene>
<comment type="subcellular location">
    <subcellularLocation>
        <location evidence="1">Cell membrane</location>
        <topology evidence="1">Multi-pass membrane protein</topology>
    </subcellularLocation>
</comment>
<dbReference type="CDD" id="cd06174">
    <property type="entry name" value="MFS"/>
    <property type="match status" value="1"/>
</dbReference>
<evidence type="ECO:0000256" key="5">
    <source>
        <dbReference type="ARBA" id="ARBA00023136"/>
    </source>
</evidence>
<feature type="transmembrane region" description="Helical" evidence="7">
    <location>
        <begin position="302"/>
        <end position="323"/>
    </location>
</feature>
<keyword evidence="5 7" id="KW-0472">Membrane</keyword>
<feature type="transmembrane region" description="Helical" evidence="7">
    <location>
        <begin position="335"/>
        <end position="361"/>
    </location>
</feature>
<feature type="transmembrane region" description="Helical" evidence="7">
    <location>
        <begin position="376"/>
        <end position="396"/>
    </location>
</feature>
<feature type="transmembrane region" description="Helical" evidence="7">
    <location>
        <begin position="68"/>
        <end position="87"/>
    </location>
</feature>
<dbReference type="PANTHER" id="PTHR42718:SF9">
    <property type="entry name" value="MAJOR FACILITATOR SUPERFAMILY MULTIDRUG TRANSPORTER MFSC"/>
    <property type="match status" value="1"/>
</dbReference>
<evidence type="ECO:0000313" key="10">
    <source>
        <dbReference type="Proteomes" id="UP000248924"/>
    </source>
</evidence>
<feature type="domain" description="Major facilitator superfamily (MFS) profile" evidence="8">
    <location>
        <begin position="1"/>
        <end position="403"/>
    </location>
</feature>
<evidence type="ECO:0000256" key="6">
    <source>
        <dbReference type="SAM" id="MobiDB-lite"/>
    </source>
</evidence>
<dbReference type="InterPro" id="IPR020846">
    <property type="entry name" value="MFS_dom"/>
</dbReference>
<dbReference type="AlphaFoldDB" id="A0A2W2FKS6"/>
<evidence type="ECO:0000256" key="3">
    <source>
        <dbReference type="ARBA" id="ARBA00022692"/>
    </source>
</evidence>
<evidence type="ECO:0000256" key="7">
    <source>
        <dbReference type="SAM" id="Phobius"/>
    </source>
</evidence>
<evidence type="ECO:0000256" key="2">
    <source>
        <dbReference type="ARBA" id="ARBA00022448"/>
    </source>
</evidence>
<dbReference type="Pfam" id="PF07690">
    <property type="entry name" value="MFS_1"/>
    <property type="match status" value="1"/>
</dbReference>
<evidence type="ECO:0000256" key="4">
    <source>
        <dbReference type="ARBA" id="ARBA00022989"/>
    </source>
</evidence>
<dbReference type="Gene3D" id="1.20.1250.20">
    <property type="entry name" value="MFS general substrate transporter like domains"/>
    <property type="match status" value="2"/>
</dbReference>
<sequence length="457" mass="47955">MLVWSVALSAYIAAVFHRSSLGVTGVDAAHRFEVSAAMLATFSVAQLAVYALMQVPVGVLLDRFGSRRLLITGGVLMVAGQLCFALATDVPLAVAGRVLIGLGDAMSFISVLRIVAYWFPVRRNPLLVQLTGTLGQLGAVLGAVPLVALLHHAGWTTAFLTAAGLGAAVLLVVVAAVRDSPHAAPGPATGSPSAPIRGRLAAAWGHPGTRLGLWTHFVTSFSGAVFALLWGFPFLVQGQGLSPTAAASLLTVMTLAMLLSGPAIAHLCSRYPRHRSVLVFSITGVTAGIWAVVLAWPGRAPGWLLVTLVLVLALSGPGSLIGFDYARTFNPVSRIGSATGIVNVGGFAASIILVLAIGVVLDVATPAGQDAPGLDAFRWAFALQYVLWAVGAVQVLRWRNAARRHHDGPTTRRDAVPTARGGGRFATWSDRGRRRPSGDPTAQRRRRGAPTRSRRRA</sequence>
<protein>
    <submittedName>
        <fullName evidence="9">MFS transporter</fullName>
    </submittedName>
</protein>
<dbReference type="GO" id="GO:0005886">
    <property type="term" value="C:plasma membrane"/>
    <property type="evidence" value="ECO:0007669"/>
    <property type="project" value="UniProtKB-SubCell"/>
</dbReference>
<keyword evidence="4 7" id="KW-1133">Transmembrane helix</keyword>
<name>A0A2W2FKS6_9ACTN</name>
<organism evidence="9 10">
    <name type="scientific">Micromonospora craterilacus</name>
    <dbReference type="NCBI Taxonomy" id="1655439"/>
    <lineage>
        <taxon>Bacteria</taxon>
        <taxon>Bacillati</taxon>
        <taxon>Actinomycetota</taxon>
        <taxon>Actinomycetes</taxon>
        <taxon>Micromonosporales</taxon>
        <taxon>Micromonosporaceae</taxon>
        <taxon>Micromonospora</taxon>
    </lineage>
</organism>
<keyword evidence="3 7" id="KW-0812">Transmembrane</keyword>
<dbReference type="Proteomes" id="UP000248924">
    <property type="component" value="Unassembled WGS sequence"/>
</dbReference>
<dbReference type="OrthoDB" id="4332123at2"/>
<evidence type="ECO:0000259" key="8">
    <source>
        <dbReference type="PROSITE" id="PS50850"/>
    </source>
</evidence>
<comment type="caution">
    <text evidence="9">The sequence shown here is derived from an EMBL/GenBank/DDBJ whole genome shotgun (WGS) entry which is preliminary data.</text>
</comment>
<feature type="transmembrane region" description="Helical" evidence="7">
    <location>
        <begin position="155"/>
        <end position="177"/>
    </location>
</feature>
<keyword evidence="2" id="KW-0813">Transport</keyword>
<dbReference type="InterPro" id="IPR011701">
    <property type="entry name" value="MFS"/>
</dbReference>
<dbReference type="PANTHER" id="PTHR42718">
    <property type="entry name" value="MAJOR FACILITATOR SUPERFAMILY MULTIDRUG TRANSPORTER MFSC"/>
    <property type="match status" value="1"/>
</dbReference>
<dbReference type="GO" id="GO:0022857">
    <property type="term" value="F:transmembrane transporter activity"/>
    <property type="evidence" value="ECO:0007669"/>
    <property type="project" value="InterPro"/>
</dbReference>
<dbReference type="PROSITE" id="PS50850">
    <property type="entry name" value="MFS"/>
    <property type="match status" value="1"/>
</dbReference>
<feature type="compositionally biased region" description="Basic residues" evidence="6">
    <location>
        <begin position="443"/>
        <end position="457"/>
    </location>
</feature>
<feature type="transmembrane region" description="Helical" evidence="7">
    <location>
        <begin position="99"/>
        <end position="119"/>
    </location>
</feature>
<dbReference type="SUPFAM" id="SSF103473">
    <property type="entry name" value="MFS general substrate transporter"/>
    <property type="match status" value="1"/>
</dbReference>
<proteinExistence type="predicted"/>
<dbReference type="EMBL" id="POTY01000019">
    <property type="protein sequence ID" value="PZG22417.1"/>
    <property type="molecule type" value="Genomic_DNA"/>
</dbReference>